<evidence type="ECO:0000256" key="1">
    <source>
        <dbReference type="SAM" id="MobiDB-lite"/>
    </source>
</evidence>
<feature type="region of interest" description="Disordered" evidence="1">
    <location>
        <begin position="190"/>
        <end position="213"/>
    </location>
</feature>
<protein>
    <submittedName>
        <fullName evidence="4">Uncharacterized protein LOC115626271</fullName>
    </submittedName>
</protein>
<dbReference type="InterPro" id="IPR031961">
    <property type="entry name" value="DUF4780"/>
</dbReference>
<feature type="compositionally biased region" description="Polar residues" evidence="1">
    <location>
        <begin position="257"/>
        <end position="270"/>
    </location>
</feature>
<dbReference type="GeneID" id="115626271"/>
<evidence type="ECO:0000313" key="4">
    <source>
        <dbReference type="RefSeq" id="XP_030377449.1"/>
    </source>
</evidence>
<feature type="region of interest" description="Disordered" evidence="1">
    <location>
        <begin position="117"/>
        <end position="162"/>
    </location>
</feature>
<evidence type="ECO:0000313" key="3">
    <source>
        <dbReference type="Proteomes" id="UP000504634"/>
    </source>
</evidence>
<accession>A0A6J2TN34</accession>
<gene>
    <name evidence="4" type="primary">LOC115626271</name>
</gene>
<feature type="region of interest" description="Disordered" evidence="1">
    <location>
        <begin position="228"/>
        <end position="280"/>
    </location>
</feature>
<feature type="compositionally biased region" description="Basic and acidic residues" evidence="1">
    <location>
        <begin position="629"/>
        <end position="663"/>
    </location>
</feature>
<dbReference type="Proteomes" id="UP000504634">
    <property type="component" value="Unplaced"/>
</dbReference>
<dbReference type="AlphaFoldDB" id="A0A6J2TN34"/>
<feature type="compositionally biased region" description="Polar residues" evidence="1">
    <location>
        <begin position="511"/>
        <end position="534"/>
    </location>
</feature>
<proteinExistence type="predicted"/>
<reference evidence="4" key="1">
    <citation type="submission" date="2025-08" db="UniProtKB">
        <authorList>
            <consortium name="RefSeq"/>
        </authorList>
    </citation>
    <scope>IDENTIFICATION</scope>
    <source>
        <strain evidence="4">11010-0011.00</strain>
        <tissue evidence="4">Whole body</tissue>
    </source>
</reference>
<keyword evidence="3" id="KW-1185">Reference proteome</keyword>
<feature type="domain" description="DUF4780" evidence="2">
    <location>
        <begin position="319"/>
        <end position="490"/>
    </location>
</feature>
<sequence length="663" mass="75768">MNETNTKNYLKAEEPTNQLADNKPAIAFREPINISDEEKPPTKVKTFTSPVVAKLSGAGRKRRRQYMAQGYDREEATKLAMIPNLRVGNMRNISHNESKKPVNFNVYACRRRLSGAGRKRQLVAKETGQRLAENRADYPRDQPNAGGSRDLRSPTEEQSYNSSILRLSGAGKKRLKHFLLKGYDHETAKGLAQNPISNRSLSPPPKLEKYSQDPGFGDRDSPIMLVQNPMNNRSFSPPVKRENYFPDPGYNRDSPIRRSQSPMNDRSWSPQPKLERYSEERTFRRSYTETMNAPAVNLDTRSPPVNDRPNLMRAKQPNQKKIKLAVIPAQYPDELWTVNQLTTIQGAILSAIRNQRDGALKPTFARCNLSTGWLQLWCENDGTADWLMETMPRLKLWPGAEARVVPVADMKRSVIYVGYFPYSADSTTDEILQLVEGQNVGLRVGAWRVIHRITKGTAEEIALSVDPASADKLNALGNKLNYAFGRVKMRPKSNRVRNFRPEVRDRKANKKPNTVRTPPNIMEQPSCSSYMMGTSPSPSRSQSPGPPPEADFFHMHSIDQGPEAWSDSGNFGEFGNVAASNTNDMSADPWQRRDRPPNFVRQHSPEWQPPPPQDQFDQFEPNRFNCRSRSPDERQCFQPREQGERFHRNWDNERDERGRNWEY</sequence>
<dbReference type="RefSeq" id="XP_030377449.1">
    <property type="nucleotide sequence ID" value="XM_030521589.1"/>
</dbReference>
<dbReference type="OrthoDB" id="7765121at2759"/>
<dbReference type="Pfam" id="PF16012">
    <property type="entry name" value="DUF4780"/>
    <property type="match status" value="1"/>
</dbReference>
<name>A0A6J2TN34_DROLE</name>
<feature type="region of interest" description="Disordered" evidence="1">
    <location>
        <begin position="1"/>
        <end position="24"/>
    </location>
</feature>
<feature type="region of interest" description="Disordered" evidence="1">
    <location>
        <begin position="495"/>
        <end position="663"/>
    </location>
</feature>
<organism evidence="3 4">
    <name type="scientific">Drosophila lebanonensis</name>
    <name type="common">Fruit fly</name>
    <name type="synonym">Scaptodrosophila lebanonensis</name>
    <dbReference type="NCBI Taxonomy" id="7225"/>
    <lineage>
        <taxon>Eukaryota</taxon>
        <taxon>Metazoa</taxon>
        <taxon>Ecdysozoa</taxon>
        <taxon>Arthropoda</taxon>
        <taxon>Hexapoda</taxon>
        <taxon>Insecta</taxon>
        <taxon>Pterygota</taxon>
        <taxon>Neoptera</taxon>
        <taxon>Endopterygota</taxon>
        <taxon>Diptera</taxon>
        <taxon>Brachycera</taxon>
        <taxon>Muscomorpha</taxon>
        <taxon>Ephydroidea</taxon>
        <taxon>Drosophilidae</taxon>
        <taxon>Scaptodrosophila</taxon>
    </lineage>
</organism>
<evidence type="ECO:0000259" key="2">
    <source>
        <dbReference type="Pfam" id="PF16012"/>
    </source>
</evidence>